<dbReference type="InterPro" id="IPR010164">
    <property type="entry name" value="Orn_aminotrans"/>
</dbReference>
<dbReference type="InterPro" id="IPR015422">
    <property type="entry name" value="PyrdxlP-dep_Trfase_small"/>
</dbReference>
<dbReference type="SUPFAM" id="SSF53383">
    <property type="entry name" value="PLP-dependent transferases"/>
    <property type="match status" value="1"/>
</dbReference>
<protein>
    <recommendedName>
        <fullName evidence="3">ornithine aminotransferase</fullName>
        <ecNumber evidence="3">2.6.1.13</ecNumber>
    </recommendedName>
    <alternativeName>
        <fullName evidence="7">Ornithine--oxo-acid aminotransferase</fullName>
    </alternativeName>
</protein>
<dbReference type="Pfam" id="PF00202">
    <property type="entry name" value="Aminotran_3"/>
    <property type="match status" value="1"/>
</dbReference>
<gene>
    <name evidence="8" type="ORF">LCGC14_2404450</name>
</gene>
<evidence type="ECO:0000313" key="8">
    <source>
        <dbReference type="EMBL" id="KKL25520.1"/>
    </source>
</evidence>
<dbReference type="PANTHER" id="PTHR11986:SF18">
    <property type="entry name" value="ORNITHINE AMINOTRANSFERASE, MITOCHONDRIAL"/>
    <property type="match status" value="1"/>
</dbReference>
<organism evidence="8">
    <name type="scientific">marine sediment metagenome</name>
    <dbReference type="NCBI Taxonomy" id="412755"/>
    <lineage>
        <taxon>unclassified sequences</taxon>
        <taxon>metagenomes</taxon>
        <taxon>ecological metagenomes</taxon>
    </lineage>
</organism>
<dbReference type="PANTHER" id="PTHR11986">
    <property type="entry name" value="AMINOTRANSFERASE CLASS III"/>
    <property type="match status" value="1"/>
</dbReference>
<name>A0A0F9BUC4_9ZZZZ</name>
<dbReference type="InterPro" id="IPR050103">
    <property type="entry name" value="Class-III_PLP-dep_AT"/>
</dbReference>
<comment type="pathway">
    <text evidence="2">Amino-acid biosynthesis; L-proline biosynthesis; L-glutamate 5-semialdehyde from L-ornithine: step 1/1.</text>
</comment>
<dbReference type="EMBL" id="LAZR01036184">
    <property type="protein sequence ID" value="KKL25520.1"/>
    <property type="molecule type" value="Genomic_DNA"/>
</dbReference>
<dbReference type="NCBIfam" id="TIGR01885">
    <property type="entry name" value="Orn_aminotrans"/>
    <property type="match status" value="1"/>
</dbReference>
<dbReference type="PROSITE" id="PS00600">
    <property type="entry name" value="AA_TRANSFER_CLASS_3"/>
    <property type="match status" value="1"/>
</dbReference>
<dbReference type="InterPro" id="IPR005814">
    <property type="entry name" value="Aminotrans_3"/>
</dbReference>
<evidence type="ECO:0000256" key="5">
    <source>
        <dbReference type="ARBA" id="ARBA00022679"/>
    </source>
</evidence>
<keyword evidence="5" id="KW-0808">Transferase</keyword>
<evidence type="ECO:0000256" key="3">
    <source>
        <dbReference type="ARBA" id="ARBA00012924"/>
    </source>
</evidence>
<evidence type="ECO:0000256" key="7">
    <source>
        <dbReference type="ARBA" id="ARBA00030587"/>
    </source>
</evidence>
<dbReference type="Gene3D" id="3.90.1150.10">
    <property type="entry name" value="Aspartate Aminotransferase, domain 1"/>
    <property type="match status" value="1"/>
</dbReference>
<dbReference type="GO" id="GO:0042802">
    <property type="term" value="F:identical protein binding"/>
    <property type="evidence" value="ECO:0007669"/>
    <property type="project" value="TreeGrafter"/>
</dbReference>
<dbReference type="InterPro" id="IPR049704">
    <property type="entry name" value="Aminotrans_3_PPA_site"/>
</dbReference>
<dbReference type="CDD" id="cd00610">
    <property type="entry name" value="OAT_like"/>
    <property type="match status" value="1"/>
</dbReference>
<comment type="cofactor">
    <cofactor evidence="1">
        <name>pyridoxal 5'-phosphate</name>
        <dbReference type="ChEBI" id="CHEBI:597326"/>
    </cofactor>
</comment>
<dbReference type="GO" id="GO:0010121">
    <property type="term" value="P:L-arginine catabolic process to proline via ornithine"/>
    <property type="evidence" value="ECO:0007669"/>
    <property type="project" value="TreeGrafter"/>
</dbReference>
<dbReference type="UniPathway" id="UPA00098">
    <property type="reaction ID" value="UER00358"/>
</dbReference>
<dbReference type="FunFam" id="3.90.1150.10:FF:000152">
    <property type="entry name" value="Ornithine aminotransferase"/>
    <property type="match status" value="1"/>
</dbReference>
<keyword evidence="6" id="KW-0663">Pyridoxal phosphate</keyword>
<dbReference type="Gene3D" id="3.40.640.10">
    <property type="entry name" value="Type I PLP-dependent aspartate aminotransferase-like (Major domain)"/>
    <property type="match status" value="1"/>
</dbReference>
<dbReference type="InterPro" id="IPR015424">
    <property type="entry name" value="PyrdxlP-dep_Trfase"/>
</dbReference>
<accession>A0A0F9BUC4</accession>
<evidence type="ECO:0000256" key="1">
    <source>
        <dbReference type="ARBA" id="ARBA00001933"/>
    </source>
</evidence>
<evidence type="ECO:0000256" key="2">
    <source>
        <dbReference type="ARBA" id="ARBA00004998"/>
    </source>
</evidence>
<dbReference type="GO" id="GO:0019544">
    <property type="term" value="P:L-arginine catabolic process to L-glutamate"/>
    <property type="evidence" value="ECO:0007669"/>
    <property type="project" value="TreeGrafter"/>
</dbReference>
<sequence>MNSGAEGDETALKLCRKWAYTKKGVPENEAKIIVCEGNFHGRTITIISMSTDPDSYKGFGPYTPGFITIPYDDLEALERELQDPNVAGFLVEPIQGEAGVYVPSEGYLSKAFELCRENNVLFIADEVQTGLGRTGKLLACDHENVRPDILILGKALSGGAYPVSAVLADDDIMLCIKPGEHGSTYGGNPVACKVAIAALDVIREEKLAENAENLGEYFRDELGKINSEMVETIRGKGLLNAIVIRPKGGKTAWDVCVAMKENGMLAKPTHEHIIRFAPPLVITKEQIDESVEIIKKTLAEFE</sequence>
<dbReference type="GO" id="GO:0004587">
    <property type="term" value="F:ornithine aminotransferase activity"/>
    <property type="evidence" value="ECO:0007669"/>
    <property type="project" value="UniProtKB-EC"/>
</dbReference>
<proteinExistence type="predicted"/>
<dbReference type="AlphaFoldDB" id="A0A0F9BUC4"/>
<dbReference type="EC" id="2.6.1.13" evidence="3"/>
<evidence type="ECO:0000256" key="4">
    <source>
        <dbReference type="ARBA" id="ARBA00022576"/>
    </source>
</evidence>
<keyword evidence="4" id="KW-0032">Aminotransferase</keyword>
<dbReference type="FunFam" id="3.40.640.10:FF:000011">
    <property type="entry name" value="Ornithine aminotransferase"/>
    <property type="match status" value="1"/>
</dbReference>
<dbReference type="InterPro" id="IPR015421">
    <property type="entry name" value="PyrdxlP-dep_Trfase_major"/>
</dbReference>
<dbReference type="GO" id="GO:0030170">
    <property type="term" value="F:pyridoxal phosphate binding"/>
    <property type="evidence" value="ECO:0007669"/>
    <property type="project" value="InterPro"/>
</dbReference>
<reference evidence="8" key="1">
    <citation type="journal article" date="2015" name="Nature">
        <title>Complex archaea that bridge the gap between prokaryotes and eukaryotes.</title>
        <authorList>
            <person name="Spang A."/>
            <person name="Saw J.H."/>
            <person name="Jorgensen S.L."/>
            <person name="Zaremba-Niedzwiedzka K."/>
            <person name="Martijn J."/>
            <person name="Lind A.E."/>
            <person name="van Eijk R."/>
            <person name="Schleper C."/>
            <person name="Guy L."/>
            <person name="Ettema T.J."/>
        </authorList>
    </citation>
    <scope>NUCLEOTIDE SEQUENCE</scope>
</reference>
<dbReference type="GO" id="GO:0005737">
    <property type="term" value="C:cytoplasm"/>
    <property type="evidence" value="ECO:0007669"/>
    <property type="project" value="TreeGrafter"/>
</dbReference>
<dbReference type="GO" id="GO:0055129">
    <property type="term" value="P:L-proline biosynthetic process"/>
    <property type="evidence" value="ECO:0007669"/>
    <property type="project" value="UniProtKB-UniPathway"/>
</dbReference>
<evidence type="ECO:0000256" key="6">
    <source>
        <dbReference type="ARBA" id="ARBA00022898"/>
    </source>
</evidence>
<comment type="caution">
    <text evidence="8">The sequence shown here is derived from an EMBL/GenBank/DDBJ whole genome shotgun (WGS) entry which is preliminary data.</text>
</comment>